<reference evidence="1" key="2">
    <citation type="submission" date="2023-06" db="EMBL/GenBank/DDBJ databases">
        <authorList>
            <person name="Ma L."/>
            <person name="Liu K.-W."/>
            <person name="Li Z."/>
            <person name="Hsiao Y.-Y."/>
            <person name="Qi Y."/>
            <person name="Fu T."/>
            <person name="Tang G."/>
            <person name="Zhang D."/>
            <person name="Sun W.-H."/>
            <person name="Liu D.-K."/>
            <person name="Li Y."/>
            <person name="Chen G.-Z."/>
            <person name="Liu X.-D."/>
            <person name="Liao X.-Y."/>
            <person name="Jiang Y.-T."/>
            <person name="Yu X."/>
            <person name="Hao Y."/>
            <person name="Huang J."/>
            <person name="Zhao X.-W."/>
            <person name="Ke S."/>
            <person name="Chen Y.-Y."/>
            <person name="Wu W.-L."/>
            <person name="Hsu J.-L."/>
            <person name="Lin Y.-F."/>
            <person name="Huang M.-D."/>
            <person name="Li C.-Y."/>
            <person name="Huang L."/>
            <person name="Wang Z.-W."/>
            <person name="Zhao X."/>
            <person name="Zhong W.-Y."/>
            <person name="Peng D.-H."/>
            <person name="Ahmad S."/>
            <person name="Lan S."/>
            <person name="Zhang J.-S."/>
            <person name="Tsai W.-C."/>
            <person name="Van De Peer Y."/>
            <person name="Liu Z.-J."/>
        </authorList>
    </citation>
    <scope>NUCLEOTIDE SEQUENCE</scope>
    <source>
        <strain evidence="1">CP</strain>
        <tissue evidence="1">Leaves</tissue>
    </source>
</reference>
<accession>A0AAV9EQH6</accession>
<dbReference type="Pfam" id="PF09366">
    <property type="entry name" value="DUF1997"/>
    <property type="match status" value="1"/>
</dbReference>
<dbReference type="Proteomes" id="UP001180020">
    <property type="component" value="Unassembled WGS sequence"/>
</dbReference>
<dbReference type="InterPro" id="IPR018971">
    <property type="entry name" value="DUF1997"/>
</dbReference>
<dbReference type="PANTHER" id="PTHR34133:SF8">
    <property type="entry name" value="OS07G0633000 PROTEIN"/>
    <property type="match status" value="1"/>
</dbReference>
<proteinExistence type="predicted"/>
<organism evidence="1 2">
    <name type="scientific">Acorus calamus</name>
    <name type="common">Sweet flag</name>
    <dbReference type="NCBI Taxonomy" id="4465"/>
    <lineage>
        <taxon>Eukaryota</taxon>
        <taxon>Viridiplantae</taxon>
        <taxon>Streptophyta</taxon>
        <taxon>Embryophyta</taxon>
        <taxon>Tracheophyta</taxon>
        <taxon>Spermatophyta</taxon>
        <taxon>Magnoliopsida</taxon>
        <taxon>Liliopsida</taxon>
        <taxon>Acoraceae</taxon>
        <taxon>Acorus</taxon>
    </lineage>
</organism>
<keyword evidence="2" id="KW-1185">Reference proteome</keyword>
<comment type="caution">
    <text evidence="1">The sequence shown here is derived from an EMBL/GenBank/DDBJ whole genome shotgun (WGS) entry which is preliminary data.</text>
</comment>
<evidence type="ECO:0000313" key="2">
    <source>
        <dbReference type="Proteomes" id="UP001180020"/>
    </source>
</evidence>
<sequence>MGEATSLALRPSLHHLHLPRRDIFHGGRRRVAVGPGSPRSRSEFRASAAMTEKPVTFSATIATDLPLYEPPGTSFDDYLNDRPRIFRAMFPDRRRSQQLNDEEWKIQMLAIDFLLVSVTPIVVMRLRCKSQGKNYPSGVPRDIGRVLDLQATRWELQGLEGAYKPSHFALSVQGALYADRRGFLNRLKGKLEMSITFILPPVLALVPQDVLKSLVESLLKRLVGRMKQEVDGSLLADYAEYRKERLKQRENMNTPIVP</sequence>
<protein>
    <submittedName>
        <fullName evidence="1">Uncharacterized protein</fullName>
    </submittedName>
</protein>
<dbReference type="AlphaFoldDB" id="A0AAV9EQH6"/>
<evidence type="ECO:0000313" key="1">
    <source>
        <dbReference type="EMBL" id="KAK1314392.1"/>
    </source>
</evidence>
<name>A0AAV9EQH6_ACOCL</name>
<reference evidence="1" key="1">
    <citation type="journal article" date="2023" name="Nat. Commun.">
        <title>Diploid and tetraploid genomes of Acorus and the evolution of monocots.</title>
        <authorList>
            <person name="Ma L."/>
            <person name="Liu K.W."/>
            <person name="Li Z."/>
            <person name="Hsiao Y.Y."/>
            <person name="Qi Y."/>
            <person name="Fu T."/>
            <person name="Tang G.D."/>
            <person name="Zhang D."/>
            <person name="Sun W.H."/>
            <person name="Liu D.K."/>
            <person name="Li Y."/>
            <person name="Chen G.Z."/>
            <person name="Liu X.D."/>
            <person name="Liao X.Y."/>
            <person name="Jiang Y.T."/>
            <person name="Yu X."/>
            <person name="Hao Y."/>
            <person name="Huang J."/>
            <person name="Zhao X.W."/>
            <person name="Ke S."/>
            <person name="Chen Y.Y."/>
            <person name="Wu W.L."/>
            <person name="Hsu J.L."/>
            <person name="Lin Y.F."/>
            <person name="Huang M.D."/>
            <person name="Li C.Y."/>
            <person name="Huang L."/>
            <person name="Wang Z.W."/>
            <person name="Zhao X."/>
            <person name="Zhong W.Y."/>
            <person name="Peng D.H."/>
            <person name="Ahmad S."/>
            <person name="Lan S."/>
            <person name="Zhang J.S."/>
            <person name="Tsai W.C."/>
            <person name="Van de Peer Y."/>
            <person name="Liu Z.J."/>
        </authorList>
    </citation>
    <scope>NUCLEOTIDE SEQUENCE</scope>
    <source>
        <strain evidence="1">CP</strain>
    </source>
</reference>
<dbReference type="EMBL" id="JAUJYO010000006">
    <property type="protein sequence ID" value="KAK1314392.1"/>
    <property type="molecule type" value="Genomic_DNA"/>
</dbReference>
<dbReference type="PANTHER" id="PTHR34133">
    <property type="entry name" value="OS07G0633000 PROTEIN"/>
    <property type="match status" value="1"/>
</dbReference>
<gene>
    <name evidence="1" type="ORF">QJS10_CPA06g00428</name>
</gene>